<dbReference type="Gene3D" id="1.10.150.170">
    <property type="entry name" value="Putative methyltransferase TM0872, insert domain"/>
    <property type="match status" value="1"/>
</dbReference>
<dbReference type="NCBIfam" id="TIGR00006">
    <property type="entry name" value="16S rRNA (cytosine(1402)-N(4))-methyltransferase RsmH"/>
    <property type="match status" value="1"/>
</dbReference>
<evidence type="ECO:0000256" key="4">
    <source>
        <dbReference type="ARBA" id="ARBA00022691"/>
    </source>
</evidence>
<evidence type="ECO:0000313" key="6">
    <source>
        <dbReference type="EMBL" id="CAB4877549.1"/>
    </source>
</evidence>
<dbReference type="InterPro" id="IPR023397">
    <property type="entry name" value="SAM-dep_MeTrfase_MraW_recog"/>
</dbReference>
<dbReference type="HAMAP" id="MF_01007">
    <property type="entry name" value="16SrRNA_methyltr_H"/>
    <property type="match status" value="1"/>
</dbReference>
<dbReference type="InterPro" id="IPR029063">
    <property type="entry name" value="SAM-dependent_MTases_sf"/>
</dbReference>
<gene>
    <name evidence="5" type="ORF">UFOPK2975_00145</name>
    <name evidence="6" type="ORF">UFOPK3328_01452</name>
</gene>
<dbReference type="GO" id="GO:0070475">
    <property type="term" value="P:rRNA base methylation"/>
    <property type="evidence" value="ECO:0007669"/>
    <property type="project" value="TreeGrafter"/>
</dbReference>
<reference evidence="6" key="1">
    <citation type="submission" date="2020-05" db="EMBL/GenBank/DDBJ databases">
        <authorList>
            <person name="Chiriac C."/>
            <person name="Salcher M."/>
            <person name="Ghai R."/>
            <person name="Kavagutti S V."/>
        </authorList>
    </citation>
    <scope>NUCLEOTIDE SEQUENCE</scope>
</reference>
<protein>
    <submittedName>
        <fullName evidence="6">Unannotated protein</fullName>
    </submittedName>
</protein>
<dbReference type="SUPFAM" id="SSF53335">
    <property type="entry name" value="S-adenosyl-L-methionine-dependent methyltransferases"/>
    <property type="match status" value="1"/>
</dbReference>
<dbReference type="EMBL" id="CAFBLD010000012">
    <property type="protein sequence ID" value="CAB4877549.1"/>
    <property type="molecule type" value="Genomic_DNA"/>
</dbReference>
<dbReference type="PANTHER" id="PTHR11265:SF0">
    <property type="entry name" value="12S RRNA N4-METHYLCYTIDINE METHYLTRANSFERASE"/>
    <property type="match status" value="1"/>
</dbReference>
<keyword evidence="4" id="KW-0949">S-adenosyl-L-methionine</keyword>
<dbReference type="GO" id="GO:0071424">
    <property type="term" value="F:rRNA (cytosine-N4-)-methyltransferase activity"/>
    <property type="evidence" value="ECO:0007669"/>
    <property type="project" value="TreeGrafter"/>
</dbReference>
<keyword evidence="3" id="KW-0808">Transferase</keyword>
<name>A0A6J7EAA5_9ZZZZ</name>
<proteinExistence type="inferred from homology"/>
<dbReference type="EMBL" id="CAFAAG010000005">
    <property type="protein sequence ID" value="CAB4784884.1"/>
    <property type="molecule type" value="Genomic_DNA"/>
</dbReference>
<dbReference type="GO" id="GO:0005737">
    <property type="term" value="C:cytoplasm"/>
    <property type="evidence" value="ECO:0007669"/>
    <property type="project" value="TreeGrafter"/>
</dbReference>
<dbReference type="PIRSF" id="PIRSF004486">
    <property type="entry name" value="MraW"/>
    <property type="match status" value="1"/>
</dbReference>
<evidence type="ECO:0000256" key="2">
    <source>
        <dbReference type="ARBA" id="ARBA00022603"/>
    </source>
</evidence>
<evidence type="ECO:0000313" key="5">
    <source>
        <dbReference type="EMBL" id="CAB4784884.1"/>
    </source>
</evidence>
<sequence>MSHSLNSPVNSSVNSPVNSSISFGHEPVMAAEIVEVFAPVPHGVIVDATMGGAGHTVRLLSAYPWMRVLGIDQDPVAIAHSRKLVIENTEIGNRLMIEQGRFDEMTSMLERNSITEISGALFDLGVSSPQLDTADRGFSYRNAGPLDMRMDTTQQLNASDVVNSYDVEQLTHVLRNNADERFAYRISKAIIAARPITDTVHLAEVIAGAIPAPARRTGGHPAKRSFQAIRIEVNKELDILPQALNEAIRATSPGGRIAVLSYHSGEDRIVKQAFKDAEADPKVQLVASPYHHHASPLHKLVRKVRVSERPSAQEIEQNPRAASARLRVIEKVSS</sequence>
<organism evidence="6">
    <name type="scientific">freshwater metagenome</name>
    <dbReference type="NCBI Taxonomy" id="449393"/>
    <lineage>
        <taxon>unclassified sequences</taxon>
        <taxon>metagenomes</taxon>
        <taxon>ecological metagenomes</taxon>
    </lineage>
</organism>
<dbReference type="SUPFAM" id="SSF81799">
    <property type="entry name" value="Putative methyltransferase TM0872, insert domain"/>
    <property type="match status" value="1"/>
</dbReference>
<dbReference type="Pfam" id="PF01795">
    <property type="entry name" value="Methyltransf_5"/>
    <property type="match status" value="1"/>
</dbReference>
<dbReference type="PANTHER" id="PTHR11265">
    <property type="entry name" value="S-ADENOSYL-METHYLTRANSFERASE MRAW"/>
    <property type="match status" value="1"/>
</dbReference>
<dbReference type="Gene3D" id="3.40.50.150">
    <property type="entry name" value="Vaccinia Virus protein VP39"/>
    <property type="match status" value="1"/>
</dbReference>
<keyword evidence="2" id="KW-0489">Methyltransferase</keyword>
<comment type="similarity">
    <text evidence="1">Belongs to the methyltransferase superfamily. RsmH family.</text>
</comment>
<evidence type="ECO:0000256" key="1">
    <source>
        <dbReference type="ARBA" id="ARBA00010396"/>
    </source>
</evidence>
<accession>A0A6J7EAA5</accession>
<evidence type="ECO:0000256" key="3">
    <source>
        <dbReference type="ARBA" id="ARBA00022679"/>
    </source>
</evidence>
<dbReference type="AlphaFoldDB" id="A0A6J7EAA5"/>
<dbReference type="InterPro" id="IPR002903">
    <property type="entry name" value="RsmH"/>
</dbReference>